<evidence type="ECO:0000256" key="3">
    <source>
        <dbReference type="ARBA" id="ARBA00010512"/>
    </source>
</evidence>
<keyword evidence="9" id="KW-0916">Viral movement protein</keyword>
<keyword evidence="15" id="KW-1185">Reference proteome</keyword>
<protein>
    <recommendedName>
        <fullName evidence="4">Movement protein</fullName>
    </recommendedName>
</protein>
<evidence type="ECO:0000256" key="1">
    <source>
        <dbReference type="ARBA" id="ARBA00002157"/>
    </source>
</evidence>
<dbReference type="EMBL" id="MK940528">
    <property type="protein sequence ID" value="QDA77209.1"/>
    <property type="molecule type" value="Genomic_DNA"/>
</dbReference>
<comment type="function">
    <text evidence="1">Involved in the viral transport within, and between cells.</text>
</comment>
<feature type="region of interest" description="Disordered" evidence="12">
    <location>
        <begin position="82"/>
        <end position="102"/>
    </location>
</feature>
<keyword evidence="10 13" id="KW-0472">Membrane</keyword>
<dbReference type="InterPro" id="IPR002621">
    <property type="entry name" value="Gemini_mov"/>
</dbReference>
<dbReference type="Pfam" id="PF01708">
    <property type="entry name" value="Gemini_mov"/>
    <property type="match status" value="1"/>
</dbReference>
<keyword evidence="7" id="KW-1043">Host membrane</keyword>
<sequence>MFPSKYQVFPSELNYSYTPVEAGDSQFPAKTGDSGEHVFSKVVVALIIILFAVGIIYLSYVLFLKDLILLLKAKKQRTTTEIGFGNTPARPGSQPRQDAGTL</sequence>
<dbReference type="KEGG" id="vg:65103083"/>
<evidence type="ECO:0000256" key="4">
    <source>
        <dbReference type="ARBA" id="ARBA00014660"/>
    </source>
</evidence>
<accession>A0A4Y5SZX1</accession>
<dbReference type="GO" id="GO:0033644">
    <property type="term" value="C:host cell membrane"/>
    <property type="evidence" value="ECO:0007669"/>
    <property type="project" value="UniProtKB-SubCell"/>
</dbReference>
<comment type="subcellular location">
    <subcellularLocation>
        <location evidence="2">Host membrane</location>
        <topology evidence="2">Single-pass membrane protein</topology>
    </subcellularLocation>
</comment>
<feature type="transmembrane region" description="Helical" evidence="13">
    <location>
        <begin position="42"/>
        <end position="64"/>
    </location>
</feature>
<evidence type="ECO:0000256" key="2">
    <source>
        <dbReference type="ARBA" id="ARBA00004379"/>
    </source>
</evidence>
<comment type="similarity">
    <text evidence="3">Belongs to the mastrevirus movement protein family.</text>
</comment>
<evidence type="ECO:0000256" key="13">
    <source>
        <dbReference type="SAM" id="Phobius"/>
    </source>
</evidence>
<dbReference type="GeneID" id="65103083"/>
<reference evidence="14 15" key="1">
    <citation type="submission" date="2019-05" db="EMBL/GenBank/DDBJ databases">
        <title>The complete genome sequence of a new mastrevirus, Chickpea Redleaf Virus 2, from Australia.</title>
        <authorList>
            <person name="Filardo F.F."/>
            <person name="Sharman M."/>
        </authorList>
    </citation>
    <scope>NUCLEOTIDE SEQUENCE [LARGE SCALE GENOMIC DNA]</scope>
    <source>
        <strain evidence="14">5495</strain>
    </source>
</reference>
<comment type="subunit">
    <text evidence="11">Interacts with the capsid protein (CP). Part of a MP-CP-viral DNA complex.</text>
</comment>
<evidence type="ECO:0000256" key="5">
    <source>
        <dbReference type="ARBA" id="ARBA00022448"/>
    </source>
</evidence>
<evidence type="ECO:0000313" key="14">
    <source>
        <dbReference type="EMBL" id="QDA77209.1"/>
    </source>
</evidence>
<dbReference type="Proteomes" id="UP000676530">
    <property type="component" value="Segment"/>
</dbReference>
<evidence type="ECO:0000256" key="7">
    <source>
        <dbReference type="ARBA" id="ARBA00022870"/>
    </source>
</evidence>
<dbReference type="RefSeq" id="YP_010087770.1">
    <property type="nucleotide sequence ID" value="NC_055579.1"/>
</dbReference>
<evidence type="ECO:0000256" key="11">
    <source>
        <dbReference type="ARBA" id="ARBA00025953"/>
    </source>
</evidence>
<evidence type="ECO:0000256" key="9">
    <source>
        <dbReference type="ARBA" id="ARBA00023031"/>
    </source>
</evidence>
<dbReference type="GO" id="GO:0046740">
    <property type="term" value="P:transport of virus in host, cell to cell"/>
    <property type="evidence" value="ECO:0007669"/>
    <property type="project" value="UniProtKB-KW"/>
</dbReference>
<keyword evidence="5" id="KW-0813">Transport</keyword>
<dbReference type="GO" id="GO:0016020">
    <property type="term" value="C:membrane"/>
    <property type="evidence" value="ECO:0007669"/>
    <property type="project" value="InterPro"/>
</dbReference>
<evidence type="ECO:0000313" key="15">
    <source>
        <dbReference type="Proteomes" id="UP000676530"/>
    </source>
</evidence>
<organism evidence="14 15">
    <name type="scientific">Chickpea redleaf virus 2</name>
    <dbReference type="NCBI Taxonomy" id="2588671"/>
    <lineage>
        <taxon>Viruses</taxon>
        <taxon>Monodnaviria</taxon>
        <taxon>Shotokuvirae</taxon>
        <taxon>Cressdnaviricota</taxon>
        <taxon>Repensiviricetes</taxon>
        <taxon>Geplafuvirales</taxon>
        <taxon>Geminiviridae</taxon>
        <taxon>Mastrevirus</taxon>
        <taxon>Mastrevirus rubrumsecundi</taxon>
    </lineage>
</organism>
<keyword evidence="8 13" id="KW-1133">Transmembrane helix</keyword>
<evidence type="ECO:0000256" key="10">
    <source>
        <dbReference type="ARBA" id="ARBA00023136"/>
    </source>
</evidence>
<evidence type="ECO:0000256" key="12">
    <source>
        <dbReference type="SAM" id="MobiDB-lite"/>
    </source>
</evidence>
<evidence type="ECO:0000256" key="8">
    <source>
        <dbReference type="ARBA" id="ARBA00022989"/>
    </source>
</evidence>
<evidence type="ECO:0000256" key="6">
    <source>
        <dbReference type="ARBA" id="ARBA00022692"/>
    </source>
</evidence>
<name>A0A4Y5SZX1_9GEMI</name>
<keyword evidence="6 13" id="KW-0812">Transmembrane</keyword>
<proteinExistence type="inferred from homology"/>